<evidence type="ECO:0000256" key="2">
    <source>
        <dbReference type="ARBA" id="ARBA00022695"/>
    </source>
</evidence>
<evidence type="ECO:0000259" key="8">
    <source>
        <dbReference type="Pfam" id="PF17921"/>
    </source>
</evidence>
<feature type="domain" description="Integrase zinc-binding" evidence="8">
    <location>
        <begin position="146"/>
        <end position="202"/>
    </location>
</feature>
<reference evidence="9 10" key="1">
    <citation type="journal article" date="2024" name="G3 (Bethesda)">
        <title>Genome assembly of Hibiscus sabdariffa L. provides insights into metabolisms of medicinal natural products.</title>
        <authorList>
            <person name="Kim T."/>
        </authorList>
    </citation>
    <scope>NUCLEOTIDE SEQUENCE [LARGE SCALE GENOMIC DNA]</scope>
    <source>
        <strain evidence="9">TK-2024</strain>
        <tissue evidence="9">Old leaves</tissue>
    </source>
</reference>
<dbReference type="Gene3D" id="1.10.340.70">
    <property type="match status" value="1"/>
</dbReference>
<dbReference type="PANTHER" id="PTHR37984">
    <property type="entry name" value="PROTEIN CBG26694"/>
    <property type="match status" value="1"/>
</dbReference>
<dbReference type="Proteomes" id="UP001472677">
    <property type="component" value="Unassembled WGS sequence"/>
</dbReference>
<evidence type="ECO:0008006" key="11">
    <source>
        <dbReference type="Google" id="ProtNLM"/>
    </source>
</evidence>
<dbReference type="Pfam" id="PF17917">
    <property type="entry name" value="RT_RNaseH"/>
    <property type="match status" value="1"/>
</dbReference>
<name>A0ABR2BBZ2_9ROSI</name>
<dbReference type="CDD" id="cd09274">
    <property type="entry name" value="RNase_HI_RT_Ty3"/>
    <property type="match status" value="1"/>
</dbReference>
<proteinExistence type="predicted"/>
<feature type="domain" description="Reverse transcriptase RNase H-like" evidence="7">
    <location>
        <begin position="5"/>
        <end position="79"/>
    </location>
</feature>
<dbReference type="Pfam" id="PF17921">
    <property type="entry name" value="Integrase_H2C2"/>
    <property type="match status" value="1"/>
</dbReference>
<evidence type="ECO:0000256" key="1">
    <source>
        <dbReference type="ARBA" id="ARBA00022679"/>
    </source>
</evidence>
<protein>
    <recommendedName>
        <fullName evidence="11">Integrase</fullName>
    </recommendedName>
</protein>
<gene>
    <name evidence="9" type="ORF">V6N12_017213</name>
</gene>
<evidence type="ECO:0000256" key="5">
    <source>
        <dbReference type="ARBA" id="ARBA00022801"/>
    </source>
</evidence>
<evidence type="ECO:0000256" key="4">
    <source>
        <dbReference type="ARBA" id="ARBA00022759"/>
    </source>
</evidence>
<evidence type="ECO:0000256" key="3">
    <source>
        <dbReference type="ARBA" id="ARBA00022722"/>
    </source>
</evidence>
<evidence type="ECO:0000256" key="6">
    <source>
        <dbReference type="ARBA" id="ARBA00022918"/>
    </source>
</evidence>
<accession>A0ABR2BBZ2</accession>
<evidence type="ECO:0000259" key="7">
    <source>
        <dbReference type="Pfam" id="PF17917"/>
    </source>
</evidence>
<dbReference type="InterPro" id="IPR041588">
    <property type="entry name" value="Integrase_H2C2"/>
</dbReference>
<keyword evidence="6" id="KW-0695">RNA-directed DNA polymerase</keyword>
<keyword evidence="1" id="KW-0808">Transferase</keyword>
<keyword evidence="2" id="KW-0548">Nucleotidyltransferase</keyword>
<sequence>MQGGNVVAYASRQLKPHELNYPTHDLELAAIAFALKIWRYYLYGEKCHMFMDHKSLKYLFTQKDLNLRQQRWMELLKDYDLVIDYHPGKANVVADDLIRKSNFELQKIDPELQKISNNLEAKHNSEFSVKPNGILYFKDRLCVPNDEGLRKDMLNEAHQSSFSIHLGSVKMYKDLKPLYWWPRIKSAITDYVLRCLMCEEVKVEHQAPTSLLQPLKFPQWKWEKITMDFVSGLPVTPRKNGVVWVIVDRLTKSAHFIPI</sequence>
<dbReference type="InterPro" id="IPR043502">
    <property type="entry name" value="DNA/RNA_pol_sf"/>
</dbReference>
<dbReference type="InterPro" id="IPR041373">
    <property type="entry name" value="RT_RNaseH"/>
</dbReference>
<dbReference type="SUPFAM" id="SSF56672">
    <property type="entry name" value="DNA/RNA polymerases"/>
    <property type="match status" value="1"/>
</dbReference>
<organism evidence="9 10">
    <name type="scientific">Hibiscus sabdariffa</name>
    <name type="common">roselle</name>
    <dbReference type="NCBI Taxonomy" id="183260"/>
    <lineage>
        <taxon>Eukaryota</taxon>
        <taxon>Viridiplantae</taxon>
        <taxon>Streptophyta</taxon>
        <taxon>Embryophyta</taxon>
        <taxon>Tracheophyta</taxon>
        <taxon>Spermatophyta</taxon>
        <taxon>Magnoliopsida</taxon>
        <taxon>eudicotyledons</taxon>
        <taxon>Gunneridae</taxon>
        <taxon>Pentapetalae</taxon>
        <taxon>rosids</taxon>
        <taxon>malvids</taxon>
        <taxon>Malvales</taxon>
        <taxon>Malvaceae</taxon>
        <taxon>Malvoideae</taxon>
        <taxon>Hibiscus</taxon>
    </lineage>
</organism>
<keyword evidence="4" id="KW-0255">Endonuclease</keyword>
<evidence type="ECO:0000313" key="10">
    <source>
        <dbReference type="Proteomes" id="UP001472677"/>
    </source>
</evidence>
<dbReference type="EMBL" id="JBBPBM010000138">
    <property type="protein sequence ID" value="KAK8504636.1"/>
    <property type="molecule type" value="Genomic_DNA"/>
</dbReference>
<keyword evidence="3" id="KW-0540">Nuclease</keyword>
<dbReference type="InterPro" id="IPR050951">
    <property type="entry name" value="Retrovirus_Pol_polyprotein"/>
</dbReference>
<comment type="caution">
    <text evidence="9">The sequence shown here is derived from an EMBL/GenBank/DDBJ whole genome shotgun (WGS) entry which is preliminary data.</text>
</comment>
<keyword evidence="5" id="KW-0378">Hydrolase</keyword>
<dbReference type="PANTHER" id="PTHR37984:SF5">
    <property type="entry name" value="PROTEIN NYNRIN-LIKE"/>
    <property type="match status" value="1"/>
</dbReference>
<evidence type="ECO:0000313" key="9">
    <source>
        <dbReference type="EMBL" id="KAK8504636.1"/>
    </source>
</evidence>
<keyword evidence="10" id="KW-1185">Reference proteome</keyword>